<evidence type="ECO:0000313" key="2">
    <source>
        <dbReference type="Proteomes" id="UP000095606"/>
    </source>
</evidence>
<reference evidence="1 2" key="1">
    <citation type="submission" date="2015-09" db="EMBL/GenBank/DDBJ databases">
        <authorList>
            <consortium name="Pathogen Informatics"/>
        </authorList>
    </citation>
    <scope>NUCLEOTIDE SEQUENCE [LARGE SCALE GENOMIC DNA]</scope>
    <source>
        <strain evidence="1 2">2789STDY5834846</strain>
    </source>
</reference>
<dbReference type="InterPro" id="IPR036390">
    <property type="entry name" value="WH_DNA-bd_sf"/>
</dbReference>
<accession>A0A174LA75</accession>
<sequence length="164" mass="19016">MKIKLNIQYIQNLTNNEAFTYFCTLVTIANNPDATIKDVVRTCGIGETTVFKHLKKFDELGYLVIDRTGTYNTYRYTEPDRLYITIDSDLLNINGNKNQLGALIRLKSYTRIGTNVVDLSLNRIVHEVSIQHDSIYFALENGILERNDKKTYFTFIHPAFTHIW</sequence>
<evidence type="ECO:0008006" key="3">
    <source>
        <dbReference type="Google" id="ProtNLM"/>
    </source>
</evidence>
<dbReference type="InterPro" id="IPR036388">
    <property type="entry name" value="WH-like_DNA-bd_sf"/>
</dbReference>
<dbReference type="EMBL" id="CZAE01000008">
    <property type="protein sequence ID" value="CUP18310.1"/>
    <property type="molecule type" value="Genomic_DNA"/>
</dbReference>
<dbReference type="AlphaFoldDB" id="A0A174LA75"/>
<dbReference type="RefSeq" id="WP_055269416.1">
    <property type="nucleotide sequence ID" value="NZ_CAXKYA010000027.1"/>
</dbReference>
<name>A0A174LA75_9BACE</name>
<dbReference type="SUPFAM" id="SSF46785">
    <property type="entry name" value="Winged helix' DNA-binding domain"/>
    <property type="match status" value="1"/>
</dbReference>
<organism evidence="1 2">
    <name type="scientific">Bacteroides faecis</name>
    <dbReference type="NCBI Taxonomy" id="674529"/>
    <lineage>
        <taxon>Bacteria</taxon>
        <taxon>Pseudomonadati</taxon>
        <taxon>Bacteroidota</taxon>
        <taxon>Bacteroidia</taxon>
        <taxon>Bacteroidales</taxon>
        <taxon>Bacteroidaceae</taxon>
        <taxon>Bacteroides</taxon>
    </lineage>
</organism>
<gene>
    <name evidence="1" type="ORF">ERS852461_02037</name>
</gene>
<dbReference type="Gene3D" id="1.10.10.10">
    <property type="entry name" value="Winged helix-like DNA-binding domain superfamily/Winged helix DNA-binding domain"/>
    <property type="match status" value="1"/>
</dbReference>
<evidence type="ECO:0000313" key="1">
    <source>
        <dbReference type="EMBL" id="CUP18310.1"/>
    </source>
</evidence>
<dbReference type="Proteomes" id="UP000095606">
    <property type="component" value="Unassembled WGS sequence"/>
</dbReference>
<protein>
    <recommendedName>
        <fullName evidence="3">TrmB family transcriptional regulator</fullName>
    </recommendedName>
</protein>
<proteinExistence type="predicted"/>